<evidence type="ECO:0000256" key="2">
    <source>
        <dbReference type="ARBA" id="ARBA00022980"/>
    </source>
</evidence>
<evidence type="ECO:0000313" key="5">
    <source>
        <dbReference type="EMBL" id="KAL3799991.1"/>
    </source>
</evidence>
<comment type="caution">
    <text evidence="5">The sequence shown here is derived from an EMBL/GenBank/DDBJ whole genome shotgun (WGS) entry which is preliminary data.</text>
</comment>
<feature type="domain" description="Large ribosomal subunit protein uL4 C-terminal" evidence="4">
    <location>
        <begin position="287"/>
        <end position="359"/>
    </location>
</feature>
<dbReference type="SUPFAM" id="SSF52166">
    <property type="entry name" value="Ribosomal protein L4"/>
    <property type="match status" value="1"/>
</dbReference>
<keyword evidence="3" id="KW-0687">Ribonucleoprotein</keyword>
<dbReference type="GO" id="GO:1990904">
    <property type="term" value="C:ribonucleoprotein complex"/>
    <property type="evidence" value="ECO:0007669"/>
    <property type="project" value="UniProtKB-KW"/>
</dbReference>
<dbReference type="InterPro" id="IPR023574">
    <property type="entry name" value="Ribosomal_uL4_dom_sf"/>
</dbReference>
<proteinExistence type="inferred from homology"/>
<dbReference type="EMBL" id="JABMIG020000035">
    <property type="protein sequence ID" value="KAL3799991.1"/>
    <property type="molecule type" value="Genomic_DNA"/>
</dbReference>
<dbReference type="AlphaFoldDB" id="A0ABD3QKJ3"/>
<dbReference type="InterPro" id="IPR045240">
    <property type="entry name" value="Ribosomal_uL4_euk/arch"/>
</dbReference>
<organism evidence="5 6">
    <name type="scientific">Cyclotella cryptica</name>
    <dbReference type="NCBI Taxonomy" id="29204"/>
    <lineage>
        <taxon>Eukaryota</taxon>
        <taxon>Sar</taxon>
        <taxon>Stramenopiles</taxon>
        <taxon>Ochrophyta</taxon>
        <taxon>Bacillariophyta</taxon>
        <taxon>Coscinodiscophyceae</taxon>
        <taxon>Thalassiosirophycidae</taxon>
        <taxon>Stephanodiscales</taxon>
        <taxon>Stephanodiscaceae</taxon>
        <taxon>Cyclotella</taxon>
    </lineage>
</organism>
<keyword evidence="2" id="KW-0689">Ribosomal protein</keyword>
<reference evidence="5 6" key="1">
    <citation type="journal article" date="2020" name="G3 (Bethesda)">
        <title>Improved Reference Genome for Cyclotella cryptica CCMP332, a Model for Cell Wall Morphogenesis, Salinity Adaptation, and Lipid Production in Diatoms (Bacillariophyta).</title>
        <authorList>
            <person name="Roberts W.R."/>
            <person name="Downey K.M."/>
            <person name="Ruck E.C."/>
            <person name="Traller J.C."/>
            <person name="Alverson A.J."/>
        </authorList>
    </citation>
    <scope>NUCLEOTIDE SEQUENCE [LARGE SCALE GENOMIC DNA]</scope>
    <source>
        <strain evidence="5 6">CCMP332</strain>
    </source>
</reference>
<keyword evidence="6" id="KW-1185">Reference proteome</keyword>
<dbReference type="PROSITE" id="PS00939">
    <property type="entry name" value="RIBOSOMAL_L1E"/>
    <property type="match status" value="1"/>
</dbReference>
<dbReference type="InterPro" id="IPR013000">
    <property type="entry name" value="Ribosomal_uL4_euk/arc_CS"/>
</dbReference>
<evidence type="ECO:0000259" key="4">
    <source>
        <dbReference type="Pfam" id="PF14374"/>
    </source>
</evidence>
<dbReference type="GO" id="GO:0005840">
    <property type="term" value="C:ribosome"/>
    <property type="evidence" value="ECO:0007669"/>
    <property type="project" value="UniProtKB-KW"/>
</dbReference>
<dbReference type="Proteomes" id="UP001516023">
    <property type="component" value="Unassembled WGS sequence"/>
</dbReference>
<sequence length="403" mass="44046">MSGNQRLLRRETGPLLRIAETMAARPLVSIFSLTGEKSGETTLPEVMSAPIRTDIVQFVHINMNKNHRQAYAVNIHAGKQVSAESWGTGRAVARIPRVGGGGTSRSGQGAFGNMCRGGRMFAPTKTWRKWHRKINVTQKRYAVASALAASAVPALVMARGHKIDEVPEIPLVLDNSLESAKKTSAAKDILAAIGAIDDVNKAAESKKIRAGKGKARNRRYTLRRGPLVIYKTNDGVEQAFRNLPGVELCCVDRLNLLQLAPGGHMGRFCIWSQAALDALNEIYGKNGKAIPEDIMANADLARLINSDEIQSVLNPAKRANKKFLRKKNPLTSIKALAKLDPYAAAARESEQRAEAARKDQRAAILKKRRETAKSKKQYRAQGLAFYEKVSKQGDVCANGFTIA</sequence>
<accession>A0ABD3QKJ3</accession>
<dbReference type="InterPro" id="IPR002136">
    <property type="entry name" value="Ribosomal_uL4"/>
</dbReference>
<evidence type="ECO:0000256" key="1">
    <source>
        <dbReference type="ARBA" id="ARBA00010528"/>
    </source>
</evidence>
<dbReference type="PANTHER" id="PTHR19431">
    <property type="entry name" value="60S RIBOSOMAL PROTEIN L4"/>
    <property type="match status" value="1"/>
</dbReference>
<dbReference type="Gene3D" id="3.40.1370.10">
    <property type="match status" value="1"/>
</dbReference>
<dbReference type="Pfam" id="PF14374">
    <property type="entry name" value="Ribos_L4_asso_C"/>
    <property type="match status" value="1"/>
</dbReference>
<evidence type="ECO:0000313" key="6">
    <source>
        <dbReference type="Proteomes" id="UP001516023"/>
    </source>
</evidence>
<protein>
    <recommendedName>
        <fullName evidence="4">Large ribosomal subunit protein uL4 C-terminal domain-containing protein</fullName>
    </recommendedName>
</protein>
<gene>
    <name evidence="5" type="ORF">HJC23_007464</name>
</gene>
<dbReference type="Pfam" id="PF00573">
    <property type="entry name" value="Ribosomal_L4"/>
    <property type="match status" value="1"/>
</dbReference>
<evidence type="ECO:0000256" key="3">
    <source>
        <dbReference type="ARBA" id="ARBA00023274"/>
    </source>
</evidence>
<comment type="similarity">
    <text evidence="1">Belongs to the universal ribosomal protein uL4 family.</text>
</comment>
<dbReference type="InterPro" id="IPR025755">
    <property type="entry name" value="Ribos_uL4_C_dom"/>
</dbReference>
<name>A0ABD3QKJ3_9STRA</name>
<dbReference type="FunFam" id="3.40.1370.10:FF:000002">
    <property type="entry name" value="60S ribosomal protein L4"/>
    <property type="match status" value="1"/>
</dbReference>